<evidence type="ECO:0000313" key="2">
    <source>
        <dbReference type="Proteomes" id="UP000000763"/>
    </source>
</evidence>
<sequence length="96" mass="10154">MYAVVISADLMAAGDHVGCTALTTATMPETCGHDMDVPESKFHVTERLSSGITVGDDMGGHAARMFTPGAVTSGCTRRITNQNTRINGFAIYPIFS</sequence>
<organism evidence="1 2">
    <name type="scientific">Oryza sativa subsp. japonica</name>
    <name type="common">Rice</name>
    <dbReference type="NCBI Taxonomy" id="39947"/>
    <lineage>
        <taxon>Eukaryota</taxon>
        <taxon>Viridiplantae</taxon>
        <taxon>Streptophyta</taxon>
        <taxon>Embryophyta</taxon>
        <taxon>Tracheophyta</taxon>
        <taxon>Spermatophyta</taxon>
        <taxon>Magnoliopsida</taxon>
        <taxon>Liliopsida</taxon>
        <taxon>Poales</taxon>
        <taxon>Poaceae</taxon>
        <taxon>BOP clade</taxon>
        <taxon>Oryzoideae</taxon>
        <taxon>Oryzeae</taxon>
        <taxon>Oryzinae</taxon>
        <taxon>Oryza</taxon>
        <taxon>Oryza sativa</taxon>
    </lineage>
</organism>
<dbReference type="KEGG" id="dosa:Os03g0158800"/>
<protein>
    <submittedName>
        <fullName evidence="1">Os03g0158800 protein</fullName>
    </submittedName>
</protein>
<dbReference type="EMBL" id="AP008209">
    <property type="protein sequence ID" value="BAF10939.1"/>
    <property type="molecule type" value="Genomic_DNA"/>
</dbReference>
<accession>A0A0P0VTB6</accession>
<reference evidence="1 2" key="1">
    <citation type="journal article" date="2005" name="Nature">
        <title>The map-based sequence of the rice genome.</title>
        <authorList>
            <consortium name="International rice genome sequencing project (IRGSP)"/>
            <person name="Matsumoto T."/>
            <person name="Wu J."/>
            <person name="Kanamori H."/>
            <person name="Katayose Y."/>
            <person name="Fujisawa M."/>
            <person name="Namiki N."/>
            <person name="Mizuno H."/>
            <person name="Yamamoto K."/>
            <person name="Antonio B.A."/>
            <person name="Baba T."/>
            <person name="Sakata K."/>
            <person name="Nagamura Y."/>
            <person name="Aoki H."/>
            <person name="Arikawa K."/>
            <person name="Arita K."/>
            <person name="Bito T."/>
            <person name="Chiden Y."/>
            <person name="Fujitsuka N."/>
            <person name="Fukunaka R."/>
            <person name="Hamada M."/>
            <person name="Harada C."/>
            <person name="Hayashi A."/>
            <person name="Hijishita S."/>
            <person name="Honda M."/>
            <person name="Hosokawa S."/>
            <person name="Ichikawa Y."/>
            <person name="Idonuma A."/>
            <person name="Iijima M."/>
            <person name="Ikeda M."/>
            <person name="Ikeno M."/>
            <person name="Ito K."/>
            <person name="Ito S."/>
            <person name="Ito T."/>
            <person name="Ito Y."/>
            <person name="Ito Y."/>
            <person name="Iwabuchi A."/>
            <person name="Kamiya K."/>
            <person name="Karasawa W."/>
            <person name="Kurita K."/>
            <person name="Katagiri S."/>
            <person name="Kikuta A."/>
            <person name="Kobayashi H."/>
            <person name="Kobayashi N."/>
            <person name="Machita K."/>
            <person name="Maehara T."/>
            <person name="Masukawa M."/>
            <person name="Mizubayashi T."/>
            <person name="Mukai Y."/>
            <person name="Nagasaki H."/>
            <person name="Nagata Y."/>
            <person name="Naito S."/>
            <person name="Nakashima M."/>
            <person name="Nakama Y."/>
            <person name="Nakamichi Y."/>
            <person name="Nakamura M."/>
            <person name="Meguro A."/>
            <person name="Negishi M."/>
            <person name="Ohta I."/>
            <person name="Ohta T."/>
            <person name="Okamoto M."/>
            <person name="Ono N."/>
            <person name="Saji S."/>
            <person name="Sakaguchi M."/>
            <person name="Sakai K."/>
            <person name="Shibata M."/>
            <person name="Shimokawa T."/>
            <person name="Song J."/>
            <person name="Takazaki Y."/>
            <person name="Terasawa K."/>
            <person name="Tsugane M."/>
            <person name="Tsuji K."/>
            <person name="Ueda S."/>
            <person name="Waki K."/>
            <person name="Yamagata H."/>
            <person name="Yamamoto M."/>
            <person name="Yamamoto S."/>
            <person name="Yamane H."/>
            <person name="Yoshiki S."/>
            <person name="Yoshihara R."/>
            <person name="Yukawa K."/>
            <person name="Zhong H."/>
            <person name="Yano M."/>
            <person name="Yuan Q."/>
            <person name="Ouyang S."/>
            <person name="Liu J."/>
            <person name="Jones K.M."/>
            <person name="Gansberger K."/>
            <person name="Moffat K."/>
            <person name="Hill J."/>
            <person name="Bera J."/>
            <person name="Fadrosh D."/>
            <person name="Jin S."/>
            <person name="Johri S."/>
            <person name="Kim M."/>
            <person name="Overton L."/>
            <person name="Reardon M."/>
            <person name="Tsitrin T."/>
            <person name="Vuong H."/>
            <person name="Weaver B."/>
            <person name="Ciecko A."/>
            <person name="Tallon L."/>
            <person name="Jackson J."/>
            <person name="Pai G."/>
            <person name="Aken S.V."/>
            <person name="Utterback T."/>
            <person name="Reidmuller S."/>
            <person name="Feldblyum T."/>
            <person name="Hsiao J."/>
            <person name="Zismann V."/>
            <person name="Iobst S."/>
            <person name="de Vazeille A.R."/>
            <person name="Buell C.R."/>
            <person name="Ying K."/>
            <person name="Li Y."/>
            <person name="Lu T."/>
            <person name="Huang Y."/>
            <person name="Zhao Q."/>
            <person name="Feng Q."/>
            <person name="Zhang L."/>
            <person name="Zhu J."/>
            <person name="Weng Q."/>
            <person name="Mu J."/>
            <person name="Lu Y."/>
            <person name="Fan D."/>
            <person name="Liu Y."/>
            <person name="Guan J."/>
            <person name="Zhang Y."/>
            <person name="Yu S."/>
            <person name="Liu X."/>
            <person name="Zhang Y."/>
            <person name="Hong G."/>
            <person name="Han B."/>
            <person name="Choisne N."/>
            <person name="Demange N."/>
            <person name="Orjeda G."/>
            <person name="Samain S."/>
            <person name="Cattolico L."/>
            <person name="Pelletier E."/>
            <person name="Couloux A."/>
            <person name="Segurens B."/>
            <person name="Wincker P."/>
            <person name="D'Hont A."/>
            <person name="Scarpelli C."/>
            <person name="Weissenbach J."/>
            <person name="Salanoubat M."/>
            <person name="Quetier F."/>
            <person name="Yu Y."/>
            <person name="Kim H.R."/>
            <person name="Rambo T."/>
            <person name="Currie J."/>
            <person name="Collura K."/>
            <person name="Luo M."/>
            <person name="Yang T."/>
            <person name="Ammiraju J.S.S."/>
            <person name="Engler F."/>
            <person name="Soderlund C."/>
            <person name="Wing R.A."/>
            <person name="Palmer L.E."/>
            <person name="de la Bastide M."/>
            <person name="Spiegel L."/>
            <person name="Nascimento L."/>
            <person name="Zutavern T."/>
            <person name="O'Shaughnessy A."/>
            <person name="Dike S."/>
            <person name="Dedhia N."/>
            <person name="Preston R."/>
            <person name="Balija V."/>
            <person name="McCombie W.R."/>
            <person name="Chow T."/>
            <person name="Chen H."/>
            <person name="Chung M."/>
            <person name="Chen C."/>
            <person name="Shaw J."/>
            <person name="Wu H."/>
            <person name="Hsiao K."/>
            <person name="Chao Y."/>
            <person name="Chu M."/>
            <person name="Cheng C."/>
            <person name="Hour A."/>
            <person name="Lee P."/>
            <person name="Lin S."/>
            <person name="Lin Y."/>
            <person name="Liou J."/>
            <person name="Liu S."/>
            <person name="Hsing Y."/>
            <person name="Raghuvanshi S."/>
            <person name="Mohanty A."/>
            <person name="Bharti A.K."/>
            <person name="Gaur A."/>
            <person name="Gupta V."/>
            <person name="Kumar D."/>
            <person name="Ravi V."/>
            <person name="Vij S."/>
            <person name="Kapur A."/>
            <person name="Khurana P."/>
            <person name="Khurana P."/>
            <person name="Khurana J.P."/>
            <person name="Tyagi A.K."/>
            <person name="Gaikwad K."/>
            <person name="Singh A."/>
            <person name="Dalal V."/>
            <person name="Srivastava S."/>
            <person name="Dixit A."/>
            <person name="Pal A.K."/>
            <person name="Ghazi I.A."/>
            <person name="Yadav M."/>
            <person name="Pandit A."/>
            <person name="Bhargava A."/>
            <person name="Sureshbabu K."/>
            <person name="Batra K."/>
            <person name="Sharma T.R."/>
            <person name="Mohapatra T."/>
            <person name="Singh N.K."/>
            <person name="Messing J."/>
            <person name="Nelson A.B."/>
            <person name="Fuks G."/>
            <person name="Kavchok S."/>
            <person name="Keizer G."/>
            <person name="Linton E."/>
            <person name="Llaca V."/>
            <person name="Song R."/>
            <person name="Tanyolac B."/>
            <person name="Young S."/>
            <person name="Ho-Il K."/>
            <person name="Hahn J.H."/>
            <person name="Sangsakoo G."/>
            <person name="Vanavichit A."/>
            <person name="de Mattos Luiz.A.T."/>
            <person name="Zimmer P.D."/>
            <person name="Malone G."/>
            <person name="Dellagostin O."/>
            <person name="de Oliveira A.C."/>
            <person name="Bevan M."/>
            <person name="Bancroft I."/>
            <person name="Minx P."/>
            <person name="Cordum H."/>
            <person name="Wilson R."/>
            <person name="Cheng Z."/>
            <person name="Jin W."/>
            <person name="Jiang J."/>
            <person name="Leong S.A."/>
            <person name="Iwama H."/>
            <person name="Gojobori T."/>
            <person name="Itoh T."/>
            <person name="Niimura Y."/>
            <person name="Fujii Y."/>
            <person name="Habara T."/>
            <person name="Sakai H."/>
            <person name="Sato Y."/>
            <person name="Wilson G."/>
            <person name="Kumar K."/>
            <person name="McCouch S."/>
            <person name="Juretic N."/>
            <person name="Hoen D."/>
            <person name="Wright S."/>
            <person name="Bruskiewich R."/>
            <person name="Bureau T."/>
            <person name="Miyao A."/>
            <person name="Hirochika H."/>
            <person name="Nishikawa T."/>
            <person name="Kadowaki K."/>
            <person name="Sugiura M."/>
            <person name="Burr B."/>
            <person name="Sasaki T."/>
        </authorList>
    </citation>
    <scope>NUCLEOTIDE SEQUENCE [LARGE SCALE GENOMIC DNA]</scope>
    <source>
        <strain evidence="2">cv. Nipponbare</strain>
    </source>
</reference>
<dbReference type="OMA" id="HAARMFT"/>
<dbReference type="AlphaFoldDB" id="A0A0P0VTB6"/>
<evidence type="ECO:0000313" key="1">
    <source>
        <dbReference type="EMBL" id="BAF10939.1"/>
    </source>
</evidence>
<dbReference type="Gramene" id="Os03t0158800-01">
    <property type="protein sequence ID" value="Os03t0158800-01"/>
    <property type="gene ID" value="Os03g0158800"/>
</dbReference>
<proteinExistence type="predicted"/>
<reference evidence="2" key="2">
    <citation type="journal article" date="2008" name="Nucleic Acids Res.">
        <title>The rice annotation project database (RAP-DB): 2008 update.</title>
        <authorList>
            <consortium name="The rice annotation project (RAP)"/>
        </authorList>
    </citation>
    <scope>GENOME REANNOTATION</scope>
    <source>
        <strain evidence="2">cv. Nipponbare</strain>
    </source>
</reference>
<dbReference type="Proteomes" id="UP000000763">
    <property type="component" value="Chromosome 3"/>
</dbReference>
<name>A0A0P0VTB6_ORYSJ</name>
<gene>
    <name evidence="1" type="ordered locus">Os03g0158800</name>
</gene>